<dbReference type="Proteomes" id="UP000244013">
    <property type="component" value="Unassembled WGS sequence"/>
</dbReference>
<accession>A0A2T5U9D1</accession>
<evidence type="ECO:0000256" key="1">
    <source>
        <dbReference type="SAM" id="Phobius"/>
    </source>
</evidence>
<protein>
    <submittedName>
        <fullName evidence="2">Uncharacterized protein</fullName>
    </submittedName>
</protein>
<proteinExistence type="predicted"/>
<evidence type="ECO:0000313" key="2">
    <source>
        <dbReference type="EMBL" id="PTW48123.1"/>
    </source>
</evidence>
<sequence>MSMTATHFVLQPIHVPDHDPAWEVEPPEAAVPLCDFRGDGRLIDAFVHQRSAWSCPLFYLAIPAYAVLTLAAAAIRFFGRTGILPNHSAS</sequence>
<comment type="caution">
    <text evidence="2">The sequence shown here is derived from an EMBL/GenBank/DDBJ whole genome shotgun (WGS) entry which is preliminary data.</text>
</comment>
<dbReference type="AlphaFoldDB" id="A0A2T5U9D1"/>
<keyword evidence="1" id="KW-0812">Transmembrane</keyword>
<name>A0A2T5U9D1_9SPHN</name>
<keyword evidence="1" id="KW-1133">Transmembrane helix</keyword>
<organism evidence="2 3">
    <name type="scientific">Sphingomonas faeni</name>
    <dbReference type="NCBI Taxonomy" id="185950"/>
    <lineage>
        <taxon>Bacteria</taxon>
        <taxon>Pseudomonadati</taxon>
        <taxon>Pseudomonadota</taxon>
        <taxon>Alphaproteobacteria</taxon>
        <taxon>Sphingomonadales</taxon>
        <taxon>Sphingomonadaceae</taxon>
        <taxon>Sphingomonas</taxon>
    </lineage>
</organism>
<reference evidence="2 3" key="1">
    <citation type="submission" date="2018-04" db="EMBL/GenBank/DDBJ databases">
        <title>Genomic Encyclopedia of Type Strains, Phase III (KMG-III): the genomes of soil and plant-associated and newly described type strains.</title>
        <authorList>
            <person name="Whitman W."/>
        </authorList>
    </citation>
    <scope>NUCLEOTIDE SEQUENCE [LARGE SCALE GENOMIC DNA]</scope>
    <source>
        <strain evidence="2 3">MA-olki</strain>
    </source>
</reference>
<keyword evidence="1" id="KW-0472">Membrane</keyword>
<evidence type="ECO:0000313" key="3">
    <source>
        <dbReference type="Proteomes" id="UP000244013"/>
    </source>
</evidence>
<dbReference type="EMBL" id="QAYE01000002">
    <property type="protein sequence ID" value="PTW48123.1"/>
    <property type="molecule type" value="Genomic_DNA"/>
</dbReference>
<feature type="transmembrane region" description="Helical" evidence="1">
    <location>
        <begin position="57"/>
        <end position="78"/>
    </location>
</feature>
<gene>
    <name evidence="2" type="ORF">C8J25_102212</name>
</gene>